<dbReference type="SUPFAM" id="SSF50939">
    <property type="entry name" value="Sialidases"/>
    <property type="match status" value="1"/>
</dbReference>
<name>A0ABP9X6H5_9CHLR</name>
<sequence>MIRRGLLLPMVLICLIAPAATTAQTPTTTASVAAWAFDTPRTLGRDSGVIRGLATALDDHGYAHTSYLRASEFMAEASHSALIVQGVTHAGDRYERRLWQGEPSAGPTAITARSGRIIVAATLDGQVRLWESRDSGVTWGEVESPIPASVAQLAILPDGRAVLALLTRTGMQFTLTIATETSAGSGTWLLANPLPSSASTVLTVWQRDDVRTDQAGLPQLVIAQGRAGGVQLVITQNGTTWQPQTIASTTPHALALSAVGGRLVVVHEQYGERVLWLASSTVREDWQVTRLSTPSSVIVEANPLLHDPQTNTVMLLTTCRFPDRLFGSYRAQLCLSRVGADDLHTAGAWESQWAEPWTPIAMAQPHTAQAGAVVVTHGMQAHVAWVGQFIPSDFLHINATQAGFVTTSEAMATTGRIPALARLDAP</sequence>
<evidence type="ECO:0000256" key="1">
    <source>
        <dbReference type="SAM" id="SignalP"/>
    </source>
</evidence>
<dbReference type="Proteomes" id="UP001428290">
    <property type="component" value="Unassembled WGS sequence"/>
</dbReference>
<protein>
    <submittedName>
        <fullName evidence="2">Uncharacterized protein</fullName>
    </submittedName>
</protein>
<comment type="caution">
    <text evidence="2">The sequence shown here is derived from an EMBL/GenBank/DDBJ whole genome shotgun (WGS) entry which is preliminary data.</text>
</comment>
<dbReference type="RefSeq" id="WP_345724576.1">
    <property type="nucleotide sequence ID" value="NZ_BAABRU010000028.1"/>
</dbReference>
<dbReference type="InterPro" id="IPR036278">
    <property type="entry name" value="Sialidase_sf"/>
</dbReference>
<reference evidence="2 3" key="1">
    <citation type="submission" date="2024-02" db="EMBL/GenBank/DDBJ databases">
        <title>Herpetosiphon gulosus NBRC 112829.</title>
        <authorList>
            <person name="Ichikawa N."/>
            <person name="Katano-Makiyama Y."/>
            <person name="Hidaka K."/>
        </authorList>
    </citation>
    <scope>NUCLEOTIDE SEQUENCE [LARGE SCALE GENOMIC DNA]</scope>
    <source>
        <strain evidence="2 3">NBRC 112829</strain>
    </source>
</reference>
<dbReference type="EMBL" id="BAABRU010000028">
    <property type="protein sequence ID" value="GAA5530987.1"/>
    <property type="molecule type" value="Genomic_DNA"/>
</dbReference>
<gene>
    <name evidence="2" type="ORF">Hgul01_04811</name>
</gene>
<accession>A0ABP9X6H5</accession>
<keyword evidence="3" id="KW-1185">Reference proteome</keyword>
<evidence type="ECO:0000313" key="2">
    <source>
        <dbReference type="EMBL" id="GAA5530987.1"/>
    </source>
</evidence>
<feature type="chain" id="PRO_5045911342" evidence="1">
    <location>
        <begin position="20"/>
        <end position="426"/>
    </location>
</feature>
<organism evidence="2 3">
    <name type="scientific">Herpetosiphon gulosus</name>
    <dbReference type="NCBI Taxonomy" id="1973496"/>
    <lineage>
        <taxon>Bacteria</taxon>
        <taxon>Bacillati</taxon>
        <taxon>Chloroflexota</taxon>
        <taxon>Chloroflexia</taxon>
        <taxon>Herpetosiphonales</taxon>
        <taxon>Herpetosiphonaceae</taxon>
        <taxon>Herpetosiphon</taxon>
    </lineage>
</organism>
<keyword evidence="1" id="KW-0732">Signal</keyword>
<proteinExistence type="predicted"/>
<feature type="signal peptide" evidence="1">
    <location>
        <begin position="1"/>
        <end position="19"/>
    </location>
</feature>
<evidence type="ECO:0000313" key="3">
    <source>
        <dbReference type="Proteomes" id="UP001428290"/>
    </source>
</evidence>